<comment type="caution">
    <text evidence="3">The sequence shown here is derived from an EMBL/GenBank/DDBJ whole genome shotgun (WGS) entry which is preliminary data.</text>
</comment>
<keyword evidence="2" id="KW-0812">Transmembrane</keyword>
<keyword evidence="4" id="KW-1185">Reference proteome</keyword>
<feature type="compositionally biased region" description="Polar residues" evidence="1">
    <location>
        <begin position="67"/>
        <end position="82"/>
    </location>
</feature>
<sequence length="192" mass="21976">DNDEDDDVSFHVSTEADLQSHVDDRRESEPEDRPLIENEGDDIYEIAEADFREYDNDSVGIQDEENGNTGLFTPPHSTSYHTSRARRRYQPYSLSNRVGMVEQTVQRLSWKTLESTDRLSRLESKYQKLVNKLNSQETESLKEERQERRERDRDNKAREENGVKALVVLAAFGFGAGIATMNIGRALATGFS</sequence>
<evidence type="ECO:0000256" key="2">
    <source>
        <dbReference type="SAM" id="Phobius"/>
    </source>
</evidence>
<dbReference type="EMBL" id="CAJVPJ010003784">
    <property type="protein sequence ID" value="CAG8644790.1"/>
    <property type="molecule type" value="Genomic_DNA"/>
</dbReference>
<dbReference type="AlphaFoldDB" id="A0A9N9H2W2"/>
<dbReference type="OrthoDB" id="2450007at2759"/>
<reference evidence="3" key="1">
    <citation type="submission" date="2021-06" db="EMBL/GenBank/DDBJ databases">
        <authorList>
            <person name="Kallberg Y."/>
            <person name="Tangrot J."/>
            <person name="Rosling A."/>
        </authorList>
    </citation>
    <scope>NUCLEOTIDE SEQUENCE</scope>
    <source>
        <strain evidence="3">IA702</strain>
    </source>
</reference>
<evidence type="ECO:0000256" key="1">
    <source>
        <dbReference type="SAM" id="MobiDB-lite"/>
    </source>
</evidence>
<proteinExistence type="predicted"/>
<evidence type="ECO:0000313" key="4">
    <source>
        <dbReference type="Proteomes" id="UP000789572"/>
    </source>
</evidence>
<keyword evidence="2" id="KW-1133">Transmembrane helix</keyword>
<feature type="non-terminal residue" evidence="3">
    <location>
        <position position="1"/>
    </location>
</feature>
<name>A0A9N9H2W2_9GLOM</name>
<feature type="compositionally biased region" description="Basic and acidic residues" evidence="1">
    <location>
        <begin position="139"/>
        <end position="157"/>
    </location>
</feature>
<organism evidence="3 4">
    <name type="scientific">Paraglomus occultum</name>
    <dbReference type="NCBI Taxonomy" id="144539"/>
    <lineage>
        <taxon>Eukaryota</taxon>
        <taxon>Fungi</taxon>
        <taxon>Fungi incertae sedis</taxon>
        <taxon>Mucoromycota</taxon>
        <taxon>Glomeromycotina</taxon>
        <taxon>Glomeromycetes</taxon>
        <taxon>Paraglomerales</taxon>
        <taxon>Paraglomeraceae</taxon>
        <taxon>Paraglomus</taxon>
    </lineage>
</organism>
<evidence type="ECO:0000313" key="3">
    <source>
        <dbReference type="EMBL" id="CAG8644790.1"/>
    </source>
</evidence>
<dbReference type="Proteomes" id="UP000789572">
    <property type="component" value="Unassembled WGS sequence"/>
</dbReference>
<feature type="compositionally biased region" description="Basic and acidic residues" evidence="1">
    <location>
        <begin position="18"/>
        <end position="36"/>
    </location>
</feature>
<keyword evidence="2" id="KW-0472">Membrane</keyword>
<feature type="region of interest" description="Disordered" evidence="1">
    <location>
        <begin position="1"/>
        <end position="41"/>
    </location>
</feature>
<feature type="transmembrane region" description="Helical" evidence="2">
    <location>
        <begin position="165"/>
        <end position="188"/>
    </location>
</feature>
<accession>A0A9N9H2W2</accession>
<feature type="region of interest" description="Disordered" evidence="1">
    <location>
        <begin position="56"/>
        <end position="87"/>
    </location>
</feature>
<gene>
    <name evidence="3" type="ORF">POCULU_LOCUS9622</name>
</gene>
<protein>
    <submittedName>
        <fullName evidence="3">7549_t:CDS:1</fullName>
    </submittedName>
</protein>
<feature type="region of interest" description="Disordered" evidence="1">
    <location>
        <begin position="137"/>
        <end position="157"/>
    </location>
</feature>